<accession>A0AAW1V2R7</accession>
<protein>
    <submittedName>
        <fullName evidence="2">Uncharacterized protein</fullName>
    </submittedName>
</protein>
<reference evidence="2 3" key="1">
    <citation type="submission" date="2023-03" db="EMBL/GenBank/DDBJ databases">
        <title>Genome insight into feeding habits of ladybird beetles.</title>
        <authorList>
            <person name="Li H.-S."/>
            <person name="Huang Y.-H."/>
            <person name="Pang H."/>
        </authorList>
    </citation>
    <scope>NUCLEOTIDE SEQUENCE [LARGE SCALE GENOMIC DNA]</scope>
    <source>
        <strain evidence="2">SYSU_2023b</strain>
        <tissue evidence="2">Whole body</tissue>
    </source>
</reference>
<proteinExistence type="predicted"/>
<dbReference type="EMBL" id="JARQZJ010000119">
    <property type="protein sequence ID" value="KAK9887653.1"/>
    <property type="molecule type" value="Genomic_DNA"/>
</dbReference>
<organism evidence="2 3">
    <name type="scientific">Henosepilachna vigintioctopunctata</name>
    <dbReference type="NCBI Taxonomy" id="420089"/>
    <lineage>
        <taxon>Eukaryota</taxon>
        <taxon>Metazoa</taxon>
        <taxon>Ecdysozoa</taxon>
        <taxon>Arthropoda</taxon>
        <taxon>Hexapoda</taxon>
        <taxon>Insecta</taxon>
        <taxon>Pterygota</taxon>
        <taxon>Neoptera</taxon>
        <taxon>Endopterygota</taxon>
        <taxon>Coleoptera</taxon>
        <taxon>Polyphaga</taxon>
        <taxon>Cucujiformia</taxon>
        <taxon>Coccinelloidea</taxon>
        <taxon>Coccinellidae</taxon>
        <taxon>Epilachninae</taxon>
        <taxon>Epilachnini</taxon>
        <taxon>Henosepilachna</taxon>
    </lineage>
</organism>
<evidence type="ECO:0000256" key="1">
    <source>
        <dbReference type="SAM" id="Coils"/>
    </source>
</evidence>
<feature type="coiled-coil region" evidence="1">
    <location>
        <begin position="70"/>
        <end position="167"/>
    </location>
</feature>
<name>A0AAW1V2R7_9CUCU</name>
<keyword evidence="3" id="KW-1185">Reference proteome</keyword>
<keyword evidence="1" id="KW-0175">Coiled coil</keyword>
<evidence type="ECO:0000313" key="3">
    <source>
        <dbReference type="Proteomes" id="UP001431783"/>
    </source>
</evidence>
<dbReference type="AlphaFoldDB" id="A0AAW1V2R7"/>
<sequence>MANTYWLIHSPKCWLTCRAAIRRIELTSVWSTDGVVNKILSNTRGVSNEGIRGKVLSTFKEKSVSILPVYREEAENIAELMQKNRKVEQENDELKRKRNTQRQVTEKLSAMISDILALNHTIEKIKSLIENMENEIATSIENFEIELNRKELKMNESTKEVENMKNYVIQLEQGRAEYGLRNQAYQ</sequence>
<gene>
    <name evidence="2" type="ORF">WA026_023774</name>
</gene>
<evidence type="ECO:0000313" key="2">
    <source>
        <dbReference type="EMBL" id="KAK9887653.1"/>
    </source>
</evidence>
<dbReference type="Proteomes" id="UP001431783">
    <property type="component" value="Unassembled WGS sequence"/>
</dbReference>
<comment type="caution">
    <text evidence="2">The sequence shown here is derived from an EMBL/GenBank/DDBJ whole genome shotgun (WGS) entry which is preliminary data.</text>
</comment>